<dbReference type="InterPro" id="IPR020019">
    <property type="entry name" value="AcTrfase_PglD-like"/>
</dbReference>
<evidence type="ECO:0000256" key="2">
    <source>
        <dbReference type="ARBA" id="ARBA00022737"/>
    </source>
</evidence>
<dbReference type="Proteomes" id="UP000323664">
    <property type="component" value="Unassembled WGS sequence"/>
</dbReference>
<name>A0A5M9WVC2_PAEAM</name>
<keyword evidence="2" id="KW-0677">Repeat</keyword>
<protein>
    <submittedName>
        <fullName evidence="6">Acetyltransferase</fullName>
    </submittedName>
</protein>
<feature type="binding site" evidence="4">
    <location>
        <position position="75"/>
    </location>
    <ligand>
        <name>substrate</name>
    </ligand>
</feature>
<dbReference type="Gene3D" id="3.40.50.20">
    <property type="match status" value="1"/>
</dbReference>
<proteinExistence type="predicted"/>
<dbReference type="PANTHER" id="PTHR43300">
    <property type="entry name" value="ACETYLTRANSFERASE"/>
    <property type="match status" value="1"/>
</dbReference>
<feature type="site" description="Increases basicity of active site His" evidence="3">
    <location>
        <position position="143"/>
    </location>
</feature>
<dbReference type="InterPro" id="IPR001451">
    <property type="entry name" value="Hexapep"/>
</dbReference>
<sequence>MASNKILLIGGGGHCKSVLDSLIGLNLYSDIAIIDKRENVGKNILDVPIIGTDEELEEFINKGFHSAFITVGSVGNPEPRIKLHQLITAFGFHIPVIVDKSAVIGSDTKFGEGVFVGKRAIVNAGSVINSCAILNSGAIIEHDCNVGEYAHVASGVVLAGGVKIGNNAHIGAQTVIRQNLSIGEGTIIGIGSVVVKSIGNNAVAYGNPCEIVK</sequence>
<dbReference type="InterPro" id="IPR041561">
    <property type="entry name" value="PglD_N"/>
</dbReference>
<feature type="active site" description="Proton acceptor" evidence="3">
    <location>
        <position position="142"/>
    </location>
</feature>
<dbReference type="EMBL" id="RIAS01000009">
    <property type="protein sequence ID" value="KAA8785584.1"/>
    <property type="molecule type" value="Genomic_DNA"/>
</dbReference>
<dbReference type="Pfam" id="PF00132">
    <property type="entry name" value="Hexapep"/>
    <property type="match status" value="1"/>
</dbReference>
<evidence type="ECO:0000313" key="7">
    <source>
        <dbReference type="Proteomes" id="UP000323664"/>
    </source>
</evidence>
<evidence type="ECO:0000313" key="6">
    <source>
        <dbReference type="EMBL" id="KAA8785584.1"/>
    </source>
</evidence>
<dbReference type="AlphaFoldDB" id="A0A5M9WVC2"/>
<dbReference type="RefSeq" id="WP_123065349.1">
    <property type="nucleotide sequence ID" value="NZ_RIAS01000009.1"/>
</dbReference>
<dbReference type="CDD" id="cd03360">
    <property type="entry name" value="LbH_AT_putative"/>
    <property type="match status" value="1"/>
</dbReference>
<evidence type="ECO:0000256" key="4">
    <source>
        <dbReference type="PIRSR" id="PIRSR620019-2"/>
    </source>
</evidence>
<dbReference type="Pfam" id="PF17836">
    <property type="entry name" value="PglD_N"/>
    <property type="match status" value="1"/>
</dbReference>
<gene>
    <name evidence="6" type="ORF">EC604_17225</name>
</gene>
<dbReference type="NCBIfam" id="TIGR03570">
    <property type="entry name" value="NeuD_NnaD"/>
    <property type="match status" value="1"/>
</dbReference>
<evidence type="ECO:0000256" key="1">
    <source>
        <dbReference type="ARBA" id="ARBA00022679"/>
    </source>
</evidence>
<dbReference type="OrthoDB" id="9794407at2"/>
<accession>A0A5M9WVC2</accession>
<dbReference type="GO" id="GO:0016740">
    <property type="term" value="F:transferase activity"/>
    <property type="evidence" value="ECO:0007669"/>
    <property type="project" value="UniProtKB-KW"/>
</dbReference>
<dbReference type="PANTHER" id="PTHR43300:SF7">
    <property type="entry name" value="UDP-N-ACETYLBACILLOSAMINE N-ACETYLTRANSFERASE"/>
    <property type="match status" value="1"/>
</dbReference>
<dbReference type="InterPro" id="IPR011004">
    <property type="entry name" value="Trimer_LpxA-like_sf"/>
</dbReference>
<reference evidence="6 7" key="1">
    <citation type="journal article" date="2019" name="J. Ind. Microbiol. Biotechnol.">
        <title>Paenibacillus amylolyticus 27C64 has a diverse set of carbohydrate-active enzymes and complete pectin deconstruction system.</title>
        <authorList>
            <person name="Keggi C."/>
            <person name="Doran-Peterson J."/>
        </authorList>
    </citation>
    <scope>NUCLEOTIDE SEQUENCE [LARGE SCALE GENOMIC DNA]</scope>
    <source>
        <strain evidence="6 7">27C64</strain>
    </source>
</reference>
<feature type="binding site" evidence="4">
    <location>
        <position position="151"/>
    </location>
    <ligand>
        <name>acetyl-CoA</name>
        <dbReference type="ChEBI" id="CHEBI:57288"/>
    </ligand>
</feature>
<keyword evidence="1 6" id="KW-0808">Transferase</keyword>
<dbReference type="Gene3D" id="2.160.10.10">
    <property type="entry name" value="Hexapeptide repeat proteins"/>
    <property type="match status" value="1"/>
</dbReference>
<dbReference type="SUPFAM" id="SSF51161">
    <property type="entry name" value="Trimeric LpxA-like enzymes"/>
    <property type="match status" value="1"/>
</dbReference>
<organism evidence="6 7">
    <name type="scientific">Paenibacillus amylolyticus</name>
    <dbReference type="NCBI Taxonomy" id="1451"/>
    <lineage>
        <taxon>Bacteria</taxon>
        <taxon>Bacillati</taxon>
        <taxon>Bacillota</taxon>
        <taxon>Bacilli</taxon>
        <taxon>Bacillales</taxon>
        <taxon>Paenibacillaceae</taxon>
        <taxon>Paenibacillus</taxon>
    </lineage>
</organism>
<evidence type="ECO:0000259" key="5">
    <source>
        <dbReference type="Pfam" id="PF17836"/>
    </source>
</evidence>
<dbReference type="InterPro" id="IPR018357">
    <property type="entry name" value="Hexapep_transf_CS"/>
</dbReference>
<comment type="caution">
    <text evidence="6">The sequence shown here is derived from an EMBL/GenBank/DDBJ whole genome shotgun (WGS) entry which is preliminary data.</text>
</comment>
<evidence type="ECO:0000256" key="3">
    <source>
        <dbReference type="PIRSR" id="PIRSR620019-1"/>
    </source>
</evidence>
<feature type="domain" description="PglD N-terminal" evidence="5">
    <location>
        <begin position="5"/>
        <end position="84"/>
    </location>
</feature>
<dbReference type="InterPro" id="IPR050179">
    <property type="entry name" value="Trans_hexapeptide_repeat"/>
</dbReference>
<dbReference type="PROSITE" id="PS00101">
    <property type="entry name" value="HEXAPEP_TRANSFERASES"/>
    <property type="match status" value="1"/>
</dbReference>